<accession>A0A9D4M1Q4</accession>
<keyword evidence="2" id="KW-1185">Reference proteome</keyword>
<evidence type="ECO:0000313" key="2">
    <source>
        <dbReference type="Proteomes" id="UP000828390"/>
    </source>
</evidence>
<organism evidence="1 2">
    <name type="scientific">Dreissena polymorpha</name>
    <name type="common">Zebra mussel</name>
    <name type="synonym">Mytilus polymorpha</name>
    <dbReference type="NCBI Taxonomy" id="45954"/>
    <lineage>
        <taxon>Eukaryota</taxon>
        <taxon>Metazoa</taxon>
        <taxon>Spiralia</taxon>
        <taxon>Lophotrochozoa</taxon>
        <taxon>Mollusca</taxon>
        <taxon>Bivalvia</taxon>
        <taxon>Autobranchia</taxon>
        <taxon>Heteroconchia</taxon>
        <taxon>Euheterodonta</taxon>
        <taxon>Imparidentia</taxon>
        <taxon>Neoheterodontei</taxon>
        <taxon>Myida</taxon>
        <taxon>Dreissenoidea</taxon>
        <taxon>Dreissenidae</taxon>
        <taxon>Dreissena</taxon>
    </lineage>
</organism>
<reference evidence="1" key="1">
    <citation type="journal article" date="2019" name="bioRxiv">
        <title>The Genome of the Zebra Mussel, Dreissena polymorpha: A Resource for Invasive Species Research.</title>
        <authorList>
            <person name="McCartney M.A."/>
            <person name="Auch B."/>
            <person name="Kono T."/>
            <person name="Mallez S."/>
            <person name="Zhang Y."/>
            <person name="Obille A."/>
            <person name="Becker A."/>
            <person name="Abrahante J.E."/>
            <person name="Garbe J."/>
            <person name="Badalamenti J.P."/>
            <person name="Herman A."/>
            <person name="Mangelson H."/>
            <person name="Liachko I."/>
            <person name="Sullivan S."/>
            <person name="Sone E.D."/>
            <person name="Koren S."/>
            <person name="Silverstein K.A.T."/>
            <person name="Beckman K.B."/>
            <person name="Gohl D.M."/>
        </authorList>
    </citation>
    <scope>NUCLEOTIDE SEQUENCE</scope>
    <source>
        <strain evidence="1">Duluth1</strain>
        <tissue evidence="1">Whole animal</tissue>
    </source>
</reference>
<proteinExistence type="predicted"/>
<dbReference type="EMBL" id="JAIWYP010000002">
    <property type="protein sequence ID" value="KAH3868039.1"/>
    <property type="molecule type" value="Genomic_DNA"/>
</dbReference>
<protein>
    <submittedName>
        <fullName evidence="1">Uncharacterized protein</fullName>
    </submittedName>
</protein>
<name>A0A9D4M1Q4_DREPO</name>
<dbReference type="AlphaFoldDB" id="A0A9D4M1Q4"/>
<comment type="caution">
    <text evidence="1">The sequence shown here is derived from an EMBL/GenBank/DDBJ whole genome shotgun (WGS) entry which is preliminary data.</text>
</comment>
<dbReference type="Proteomes" id="UP000828390">
    <property type="component" value="Unassembled WGS sequence"/>
</dbReference>
<gene>
    <name evidence="1" type="ORF">DPMN_031175</name>
</gene>
<evidence type="ECO:0000313" key="1">
    <source>
        <dbReference type="EMBL" id="KAH3868039.1"/>
    </source>
</evidence>
<reference evidence="1" key="2">
    <citation type="submission" date="2020-11" db="EMBL/GenBank/DDBJ databases">
        <authorList>
            <person name="McCartney M.A."/>
            <person name="Auch B."/>
            <person name="Kono T."/>
            <person name="Mallez S."/>
            <person name="Becker A."/>
            <person name="Gohl D.M."/>
            <person name="Silverstein K.A.T."/>
            <person name="Koren S."/>
            <person name="Bechman K.B."/>
            <person name="Herman A."/>
            <person name="Abrahante J.E."/>
            <person name="Garbe J."/>
        </authorList>
    </citation>
    <scope>NUCLEOTIDE SEQUENCE</scope>
    <source>
        <strain evidence="1">Duluth1</strain>
        <tissue evidence="1">Whole animal</tissue>
    </source>
</reference>
<sequence>MDSSGRVDAGVLVEDGDLSKVMDNHYRMAQPFGAPCKLCEMVDAVSFMTDIY</sequence>